<evidence type="ECO:0000256" key="1">
    <source>
        <dbReference type="SAM" id="MobiDB-lite"/>
    </source>
</evidence>
<organism evidence="2 3">
    <name type="scientific">Sorghum bicolor</name>
    <name type="common">Sorghum</name>
    <name type="synonym">Sorghum vulgare</name>
    <dbReference type="NCBI Taxonomy" id="4558"/>
    <lineage>
        <taxon>Eukaryota</taxon>
        <taxon>Viridiplantae</taxon>
        <taxon>Streptophyta</taxon>
        <taxon>Embryophyta</taxon>
        <taxon>Tracheophyta</taxon>
        <taxon>Spermatophyta</taxon>
        <taxon>Magnoliopsida</taxon>
        <taxon>Liliopsida</taxon>
        <taxon>Poales</taxon>
        <taxon>Poaceae</taxon>
        <taxon>PACMAD clade</taxon>
        <taxon>Panicoideae</taxon>
        <taxon>Andropogonodae</taxon>
        <taxon>Andropogoneae</taxon>
        <taxon>Sorghinae</taxon>
        <taxon>Sorghum</taxon>
    </lineage>
</organism>
<proteinExistence type="predicted"/>
<accession>A0A921QPT1</accession>
<evidence type="ECO:0000313" key="2">
    <source>
        <dbReference type="EMBL" id="KAG0525768.1"/>
    </source>
</evidence>
<feature type="region of interest" description="Disordered" evidence="1">
    <location>
        <begin position="1"/>
        <end position="36"/>
    </location>
</feature>
<reference evidence="2" key="1">
    <citation type="journal article" date="2019" name="BMC Genomics">
        <title>A new reference genome for Sorghum bicolor reveals high levels of sequence similarity between sweet and grain genotypes: implications for the genetics of sugar metabolism.</title>
        <authorList>
            <person name="Cooper E.A."/>
            <person name="Brenton Z.W."/>
            <person name="Flinn B.S."/>
            <person name="Jenkins J."/>
            <person name="Shu S."/>
            <person name="Flowers D."/>
            <person name="Luo F."/>
            <person name="Wang Y."/>
            <person name="Xia P."/>
            <person name="Barry K."/>
            <person name="Daum C."/>
            <person name="Lipzen A."/>
            <person name="Yoshinaga Y."/>
            <person name="Schmutz J."/>
            <person name="Saski C."/>
            <person name="Vermerris W."/>
            <person name="Kresovich S."/>
        </authorList>
    </citation>
    <scope>NUCLEOTIDE SEQUENCE</scope>
</reference>
<evidence type="ECO:0000313" key="3">
    <source>
        <dbReference type="Proteomes" id="UP000807115"/>
    </source>
</evidence>
<dbReference type="Proteomes" id="UP000807115">
    <property type="component" value="Chromosome 6"/>
</dbReference>
<dbReference type="Gramene" id="EES10797">
    <property type="protein sequence ID" value="EES10797"/>
    <property type="gene ID" value="SORBI_3006G077700"/>
</dbReference>
<name>A0A921QPT1_SORBI</name>
<comment type="caution">
    <text evidence="2">The sequence shown here is derived from an EMBL/GenBank/DDBJ whole genome shotgun (WGS) entry which is preliminary data.</text>
</comment>
<reference evidence="2" key="2">
    <citation type="submission" date="2020-10" db="EMBL/GenBank/DDBJ databases">
        <authorList>
            <person name="Cooper E.A."/>
            <person name="Brenton Z.W."/>
            <person name="Flinn B.S."/>
            <person name="Jenkins J."/>
            <person name="Shu S."/>
            <person name="Flowers D."/>
            <person name="Luo F."/>
            <person name="Wang Y."/>
            <person name="Xia P."/>
            <person name="Barry K."/>
            <person name="Daum C."/>
            <person name="Lipzen A."/>
            <person name="Yoshinaga Y."/>
            <person name="Schmutz J."/>
            <person name="Saski C."/>
            <person name="Vermerris W."/>
            <person name="Kresovich S."/>
        </authorList>
    </citation>
    <scope>NUCLEOTIDE SEQUENCE</scope>
</reference>
<dbReference type="AlphaFoldDB" id="A0A921QPT1"/>
<protein>
    <submittedName>
        <fullName evidence="2">Uncharacterized protein</fullName>
    </submittedName>
</protein>
<dbReference type="EMBL" id="CM027685">
    <property type="protein sequence ID" value="KAG0525768.1"/>
    <property type="molecule type" value="Genomic_DNA"/>
</dbReference>
<sequence length="112" mass="12870">MHRPGRKKIARASHHLARRHPLHGNAQQRRRQGRRHALMYTSRRRGRAPRPPGLSFVLPRSCRRLAGAGWSSLVGSEGRSSRTRLNQKGGPTCVNLFLFRLCLLERIPDFMQ</sequence>
<gene>
    <name evidence="2" type="ORF">BDA96_06G085400</name>
</gene>